<dbReference type="Proteomes" id="UP000195402">
    <property type="component" value="Unassembled WGS sequence"/>
</dbReference>
<dbReference type="GO" id="GO:0003964">
    <property type="term" value="F:RNA-directed DNA polymerase activity"/>
    <property type="evidence" value="ECO:0007669"/>
    <property type="project" value="UniProtKB-KW"/>
</dbReference>
<keyword evidence="3" id="KW-1185">Reference proteome</keyword>
<sequence length="184" mass="21497">MLEQVKLQPGVQDSRIWMWNKGKDFSVRTCFVGISSYPNYFCPSEKIWNTIWPQKVAFFMWTVYKHKILTYDKLMVRGRIGPNDAKLAWCNPRKMASAIEGWGSINTLSRRVKLIYSLVPSAICWTLWKERNNRIFEDKIQPVETVINQVKVNVPLWAEGSEEMKGLAIENVIVNWKTVIFEPP</sequence>
<comment type="caution">
    <text evidence="2">The sequence shown here is derived from an EMBL/GenBank/DDBJ whole genome shotgun (WGS) entry which is preliminary data.</text>
</comment>
<evidence type="ECO:0000259" key="1">
    <source>
        <dbReference type="Pfam" id="PF13966"/>
    </source>
</evidence>
<keyword evidence="2" id="KW-0548">Nucleotidyltransferase</keyword>
<feature type="domain" description="Reverse transcriptase zinc-binding" evidence="1">
    <location>
        <begin position="25"/>
        <end position="85"/>
    </location>
</feature>
<accession>A0A200QG26</accession>
<gene>
    <name evidence="2" type="ORF">BVC80_6965g2</name>
</gene>
<dbReference type="AlphaFoldDB" id="A0A200QG26"/>
<proteinExistence type="predicted"/>
<dbReference type="InParanoid" id="A0A200QG26"/>
<dbReference type="InterPro" id="IPR026960">
    <property type="entry name" value="RVT-Znf"/>
</dbReference>
<evidence type="ECO:0000313" key="2">
    <source>
        <dbReference type="EMBL" id="OVA09327.1"/>
    </source>
</evidence>
<evidence type="ECO:0000313" key="3">
    <source>
        <dbReference type="Proteomes" id="UP000195402"/>
    </source>
</evidence>
<keyword evidence="2" id="KW-0808">Transferase</keyword>
<name>A0A200QG26_MACCD</name>
<dbReference type="EMBL" id="MVGT01002134">
    <property type="protein sequence ID" value="OVA09327.1"/>
    <property type="molecule type" value="Genomic_DNA"/>
</dbReference>
<organism evidence="2 3">
    <name type="scientific">Macleaya cordata</name>
    <name type="common">Five-seeded plume-poppy</name>
    <name type="synonym">Bocconia cordata</name>
    <dbReference type="NCBI Taxonomy" id="56857"/>
    <lineage>
        <taxon>Eukaryota</taxon>
        <taxon>Viridiplantae</taxon>
        <taxon>Streptophyta</taxon>
        <taxon>Embryophyta</taxon>
        <taxon>Tracheophyta</taxon>
        <taxon>Spermatophyta</taxon>
        <taxon>Magnoliopsida</taxon>
        <taxon>Ranunculales</taxon>
        <taxon>Papaveraceae</taxon>
        <taxon>Papaveroideae</taxon>
        <taxon>Macleaya</taxon>
    </lineage>
</organism>
<dbReference type="Pfam" id="PF13966">
    <property type="entry name" value="zf-RVT"/>
    <property type="match status" value="1"/>
</dbReference>
<protein>
    <submittedName>
        <fullName evidence="2">Reverse transcriptase zinc-binding domain</fullName>
    </submittedName>
</protein>
<keyword evidence="2" id="KW-0695">RNA-directed DNA polymerase</keyword>
<reference evidence="2 3" key="1">
    <citation type="journal article" date="2017" name="Mol. Plant">
        <title>The Genome of Medicinal Plant Macleaya cordata Provides New Insights into Benzylisoquinoline Alkaloids Metabolism.</title>
        <authorList>
            <person name="Liu X."/>
            <person name="Liu Y."/>
            <person name="Huang P."/>
            <person name="Ma Y."/>
            <person name="Qing Z."/>
            <person name="Tang Q."/>
            <person name="Cao H."/>
            <person name="Cheng P."/>
            <person name="Zheng Y."/>
            <person name="Yuan Z."/>
            <person name="Zhou Y."/>
            <person name="Liu J."/>
            <person name="Tang Z."/>
            <person name="Zhuo Y."/>
            <person name="Zhang Y."/>
            <person name="Yu L."/>
            <person name="Huang J."/>
            <person name="Yang P."/>
            <person name="Peng Q."/>
            <person name="Zhang J."/>
            <person name="Jiang W."/>
            <person name="Zhang Z."/>
            <person name="Lin K."/>
            <person name="Ro D.K."/>
            <person name="Chen X."/>
            <person name="Xiong X."/>
            <person name="Shang Y."/>
            <person name="Huang S."/>
            <person name="Zeng J."/>
        </authorList>
    </citation>
    <scope>NUCLEOTIDE SEQUENCE [LARGE SCALE GENOMIC DNA]</scope>
    <source>
        <strain evidence="3">cv. BLH2017</strain>
        <tissue evidence="2">Root</tissue>
    </source>
</reference>
<dbReference type="OrthoDB" id="677550at2759"/>